<dbReference type="Pfam" id="PF01531">
    <property type="entry name" value="Glyco_transf_11"/>
    <property type="match status" value="1"/>
</dbReference>
<accession>A0A8J1TX30</accession>
<dbReference type="GO" id="GO:0008107">
    <property type="term" value="F:galactoside 2-alpha-L-fucosyltransferase activity"/>
    <property type="evidence" value="ECO:0007669"/>
    <property type="project" value="InterPro"/>
</dbReference>
<dbReference type="Gene3D" id="3.40.50.11350">
    <property type="match status" value="1"/>
</dbReference>
<protein>
    <recommendedName>
        <fullName evidence="1">L-Fucosyltransferase</fullName>
        <ecNumber evidence="1">2.4.1.-</ecNumber>
    </recommendedName>
</protein>
<keyword evidence="1" id="KW-0735">Signal-anchor</keyword>
<dbReference type="InterPro" id="IPR002516">
    <property type="entry name" value="Glyco_trans_11"/>
</dbReference>
<dbReference type="GO" id="GO:0032580">
    <property type="term" value="C:Golgi cisterna membrane"/>
    <property type="evidence" value="ECO:0007669"/>
    <property type="project" value="UniProtKB-SubCell"/>
</dbReference>
<proteinExistence type="inferred from homology"/>
<dbReference type="UniPathway" id="UPA00378"/>
<dbReference type="GO" id="GO:0005975">
    <property type="term" value="P:carbohydrate metabolic process"/>
    <property type="evidence" value="ECO:0007669"/>
    <property type="project" value="InterPro"/>
</dbReference>
<dbReference type="PANTHER" id="PTHR11927">
    <property type="entry name" value="GALACTOSIDE 2-L-FUCOSYLTRANSFERASE"/>
    <property type="match status" value="1"/>
</dbReference>
<dbReference type="CDD" id="cd11301">
    <property type="entry name" value="Fut1_Fut2_like"/>
    <property type="match status" value="1"/>
</dbReference>
<keyword evidence="3" id="KW-1185">Reference proteome</keyword>
<keyword evidence="1" id="KW-0325">Glycoprotein</keyword>
<evidence type="ECO:0000313" key="3">
    <source>
        <dbReference type="Proteomes" id="UP000749559"/>
    </source>
</evidence>
<keyword evidence="1" id="KW-0808">Transferase</keyword>
<comment type="caution">
    <text evidence="2">The sequence shown here is derived from an EMBL/GenBank/DDBJ whole genome shotgun (WGS) entry which is preliminary data.</text>
</comment>
<sequence length="362" mass="41581">MISIWIILTTFIWKANQKIDIATVVMKLNDTRQYGGLLKYGKYTIEIQQPINDDKLVTSSGVSQRKAAIGRGWVTVHRIGRLGNNMFQFAALIAVAKHNNMTPIYPNETLDGIFNIDRSGNLPHKENNNSFPVTNLNENKSSVYDVGIMKIVPANTNIRLCCYFQSWKYLVEIQKDLKKQFTFHSSIDTLALAFIDEVRKDMHGKDEITNGTRDMTKRRGDNHVTLIGIHIRRTDMADTESLNPNKGYVVAPKHYFQKAMEYFRTKFKYVHFIVCSDDIFWAQINIRSSSATFSIGHSPGEDLAILSHCDHIIMSTGSFSWWAGWLSGGEVIYYAGWPRPNSELAQRFERFDYFLPQWKAML</sequence>
<dbReference type="Proteomes" id="UP000749559">
    <property type="component" value="Unassembled WGS sequence"/>
</dbReference>
<comment type="subcellular location">
    <subcellularLocation>
        <location evidence="1">Golgi apparatus</location>
        <location evidence="1">Golgi stack membrane</location>
        <topology evidence="1">Single-pass type II membrane protein</topology>
    </subcellularLocation>
</comment>
<name>A0A8J1TX30_OWEFU</name>
<comment type="pathway">
    <text evidence="1">Protein modification; protein glycosylation.</text>
</comment>
<dbReference type="AlphaFoldDB" id="A0A8J1TX30"/>
<dbReference type="OrthoDB" id="3226at2759"/>
<reference evidence="2" key="1">
    <citation type="submission" date="2022-03" db="EMBL/GenBank/DDBJ databases">
        <authorList>
            <person name="Martin C."/>
        </authorList>
    </citation>
    <scope>NUCLEOTIDE SEQUENCE</scope>
</reference>
<dbReference type="EC" id="2.4.1.-" evidence="1"/>
<keyword evidence="1" id="KW-0812">Transmembrane</keyword>
<organism evidence="2 3">
    <name type="scientific">Owenia fusiformis</name>
    <name type="common">Polychaete worm</name>
    <dbReference type="NCBI Taxonomy" id="6347"/>
    <lineage>
        <taxon>Eukaryota</taxon>
        <taxon>Metazoa</taxon>
        <taxon>Spiralia</taxon>
        <taxon>Lophotrochozoa</taxon>
        <taxon>Annelida</taxon>
        <taxon>Polychaeta</taxon>
        <taxon>Sedentaria</taxon>
        <taxon>Canalipalpata</taxon>
        <taxon>Sabellida</taxon>
        <taxon>Oweniida</taxon>
        <taxon>Oweniidae</taxon>
        <taxon>Owenia</taxon>
    </lineage>
</organism>
<keyword evidence="1" id="KW-0328">Glycosyltransferase</keyword>
<gene>
    <name evidence="2" type="ORF">OFUS_LOCUS21509</name>
</gene>
<dbReference type="EMBL" id="CAIIXF020000010">
    <property type="protein sequence ID" value="CAH1797176.1"/>
    <property type="molecule type" value="Genomic_DNA"/>
</dbReference>
<comment type="similarity">
    <text evidence="1">Belongs to the glycosyltransferase 11 family.</text>
</comment>
<evidence type="ECO:0000256" key="1">
    <source>
        <dbReference type="RuleBase" id="RU363129"/>
    </source>
</evidence>
<keyword evidence="1" id="KW-0333">Golgi apparatus</keyword>
<evidence type="ECO:0000313" key="2">
    <source>
        <dbReference type="EMBL" id="CAH1797176.1"/>
    </source>
</evidence>
<dbReference type="PANTHER" id="PTHR11927:SF9">
    <property type="entry name" value="L-FUCOSYLTRANSFERASE"/>
    <property type="match status" value="1"/>
</dbReference>